<gene>
    <name evidence="1" type="ordered locus">PSMK_31010</name>
</gene>
<protein>
    <submittedName>
        <fullName evidence="1">Uncharacterized protein</fullName>
    </submittedName>
</protein>
<dbReference type="Proteomes" id="UP000007881">
    <property type="component" value="Chromosome"/>
</dbReference>
<evidence type="ECO:0000313" key="1">
    <source>
        <dbReference type="EMBL" id="BAM05260.1"/>
    </source>
</evidence>
<proteinExistence type="predicted"/>
<keyword evidence="2" id="KW-1185">Reference proteome</keyword>
<sequence>MMTAVLAILCVYLAACYAYGGYLLVGVLRGSAAGEAPAAHDDAVADGPRAAILRAAREGEAREAPPARMAA</sequence>
<accession>I0IJ22</accession>
<reference evidence="1 2" key="1">
    <citation type="submission" date="2012-02" db="EMBL/GenBank/DDBJ databases">
        <title>Complete genome sequence of Phycisphaera mikurensis NBRC 102666.</title>
        <authorList>
            <person name="Ankai A."/>
            <person name="Hosoyama A."/>
            <person name="Terui Y."/>
            <person name="Sekine M."/>
            <person name="Fukai R."/>
            <person name="Kato Y."/>
            <person name="Nakamura S."/>
            <person name="Yamada-Narita S."/>
            <person name="Kawakoshi A."/>
            <person name="Fukunaga Y."/>
            <person name="Yamazaki S."/>
            <person name="Fujita N."/>
        </authorList>
    </citation>
    <scope>NUCLEOTIDE SEQUENCE [LARGE SCALE GENOMIC DNA]</scope>
    <source>
        <strain evidence="2">NBRC 102666 / KCTC 22515 / FYK2301M01</strain>
    </source>
</reference>
<dbReference type="KEGG" id="phm:PSMK_31010"/>
<dbReference type="RefSeq" id="WP_014438464.1">
    <property type="nucleotide sequence ID" value="NC_017080.1"/>
</dbReference>
<evidence type="ECO:0000313" key="2">
    <source>
        <dbReference type="Proteomes" id="UP000007881"/>
    </source>
</evidence>
<dbReference type="AlphaFoldDB" id="I0IJ22"/>
<dbReference type="HOGENOM" id="CLU_2736552_0_0_0"/>
<organism evidence="1 2">
    <name type="scientific">Phycisphaera mikurensis (strain NBRC 102666 / KCTC 22515 / FYK2301M01)</name>
    <dbReference type="NCBI Taxonomy" id="1142394"/>
    <lineage>
        <taxon>Bacteria</taxon>
        <taxon>Pseudomonadati</taxon>
        <taxon>Planctomycetota</taxon>
        <taxon>Phycisphaerae</taxon>
        <taxon>Phycisphaerales</taxon>
        <taxon>Phycisphaeraceae</taxon>
        <taxon>Phycisphaera</taxon>
    </lineage>
</organism>
<dbReference type="EMBL" id="AP012338">
    <property type="protein sequence ID" value="BAM05260.1"/>
    <property type="molecule type" value="Genomic_DNA"/>
</dbReference>
<dbReference type="STRING" id="1142394.PSMK_31010"/>
<name>I0IJ22_PHYMF</name>